<dbReference type="SUPFAM" id="SSF52788">
    <property type="entry name" value="Phosphotyrosine protein phosphatases I"/>
    <property type="match status" value="1"/>
</dbReference>
<dbReference type="OrthoDB" id="9799372at2"/>
<dbReference type="Pfam" id="PF21234">
    <property type="entry name" value="Phosphatase-like_N"/>
    <property type="match status" value="1"/>
</dbReference>
<dbReference type="PANTHER" id="PTHR43428">
    <property type="entry name" value="ARSENATE REDUCTASE"/>
    <property type="match status" value="1"/>
</dbReference>
<dbReference type="PANTHER" id="PTHR43428:SF1">
    <property type="entry name" value="ARSENATE REDUCTASE"/>
    <property type="match status" value="1"/>
</dbReference>
<organism evidence="3 4">
    <name type="scientific">Aeromicrobium phragmitis</name>
    <dbReference type="NCBI Taxonomy" id="2478914"/>
    <lineage>
        <taxon>Bacteria</taxon>
        <taxon>Bacillati</taxon>
        <taxon>Actinomycetota</taxon>
        <taxon>Actinomycetes</taxon>
        <taxon>Propionibacteriales</taxon>
        <taxon>Nocardioidaceae</taxon>
        <taxon>Aeromicrobium</taxon>
    </lineage>
</organism>
<dbReference type="InterPro" id="IPR036196">
    <property type="entry name" value="Ptyr_pPase_sf"/>
</dbReference>
<dbReference type="Proteomes" id="UP000282515">
    <property type="component" value="Unassembled WGS sequence"/>
</dbReference>
<name>A0A3L8PLL4_9ACTN</name>
<feature type="domain" description="Phosphotyrosine protein phosphatase I" evidence="2">
    <location>
        <begin position="77"/>
        <end position="202"/>
    </location>
</feature>
<dbReference type="Pfam" id="PF01451">
    <property type="entry name" value="LMWPc"/>
    <property type="match status" value="1"/>
</dbReference>
<proteinExistence type="predicted"/>
<evidence type="ECO:0000313" key="4">
    <source>
        <dbReference type="Proteomes" id="UP000282515"/>
    </source>
</evidence>
<keyword evidence="4" id="KW-1185">Reference proteome</keyword>
<dbReference type="SMART" id="SM00226">
    <property type="entry name" value="LMWPc"/>
    <property type="match status" value="1"/>
</dbReference>
<keyword evidence="1" id="KW-0059">Arsenical resistance</keyword>
<protein>
    <submittedName>
        <fullName evidence="3">Arsenate reductase ArsC</fullName>
    </submittedName>
</protein>
<dbReference type="RefSeq" id="WP_121793900.1">
    <property type="nucleotide sequence ID" value="NZ_RDBF01000004.1"/>
</dbReference>
<accession>A0A3L8PLL4</accession>
<dbReference type="AlphaFoldDB" id="A0A3L8PLL4"/>
<dbReference type="CDD" id="cd16345">
    <property type="entry name" value="LMWP_ArsC"/>
    <property type="match status" value="1"/>
</dbReference>
<sequence length="205" mass="22251">MSITAPDAHRATVDDLVYVFDGVFTRAQIEDAVSNARRALEPTATVQTYLPVLVRRYATELLTARAQAEGTHPKPVPEILFVCVHNAGRSQMAAAIAEHLAPGRIHVRSAGSAPTGEINPRVVAVLAERGIDLTAAYPKPLTDSVLHAADVIVTMGCGDECPYFPGKQYLDWDVPDPDGATLEQTRDIRDDIQSRVTSLLRDLNL</sequence>
<dbReference type="NCBIfam" id="NF046112">
    <property type="entry name" value="MSMEG_6209_Nter"/>
    <property type="match status" value="1"/>
</dbReference>
<evidence type="ECO:0000313" key="3">
    <source>
        <dbReference type="EMBL" id="RLV56241.1"/>
    </source>
</evidence>
<dbReference type="InterPro" id="IPR048716">
    <property type="entry name" value="Phosphatase-like_N"/>
</dbReference>
<comment type="caution">
    <text evidence="3">The sequence shown here is derived from an EMBL/GenBank/DDBJ whole genome shotgun (WGS) entry which is preliminary data.</text>
</comment>
<dbReference type="Gene3D" id="1.10.8.1060">
    <property type="entry name" value="Corynebacterium glutamicum thioredoxin-dependent arsenate reductase, N-terminal domain"/>
    <property type="match status" value="1"/>
</dbReference>
<evidence type="ECO:0000256" key="1">
    <source>
        <dbReference type="ARBA" id="ARBA00022849"/>
    </source>
</evidence>
<dbReference type="InterPro" id="IPR023485">
    <property type="entry name" value="Ptyr_pPase"/>
</dbReference>
<gene>
    <name evidence="3" type="ORF">D9V41_07355</name>
</gene>
<reference evidence="3 4" key="1">
    <citation type="submission" date="2018-10" db="EMBL/GenBank/DDBJ databases">
        <title>Aeromicrobium sp. 9W16Y-2 whole genome shotgun sequence.</title>
        <authorList>
            <person name="Li F."/>
        </authorList>
    </citation>
    <scope>NUCLEOTIDE SEQUENCE [LARGE SCALE GENOMIC DNA]</scope>
    <source>
        <strain evidence="3 4">9W16Y-2</strain>
    </source>
</reference>
<evidence type="ECO:0000259" key="2">
    <source>
        <dbReference type="SMART" id="SM00226"/>
    </source>
</evidence>
<dbReference type="GO" id="GO:0046685">
    <property type="term" value="P:response to arsenic-containing substance"/>
    <property type="evidence" value="ECO:0007669"/>
    <property type="project" value="UniProtKB-KW"/>
</dbReference>
<dbReference type="EMBL" id="RDBF01000004">
    <property type="protein sequence ID" value="RLV56241.1"/>
    <property type="molecule type" value="Genomic_DNA"/>
</dbReference>
<dbReference type="Gene3D" id="3.40.50.2300">
    <property type="match status" value="1"/>
</dbReference>